<reference evidence="8 9" key="1">
    <citation type="submission" date="2021-06" db="EMBL/GenBank/DDBJ databases">
        <title>Complete genome of Haloferula helveola possessing various polysaccharide degrading enzymes.</title>
        <authorList>
            <person name="Takami H."/>
            <person name="Huang C."/>
            <person name="Hamasaki K."/>
        </authorList>
    </citation>
    <scope>NUCLEOTIDE SEQUENCE [LARGE SCALE GENOMIC DNA]</scope>
    <source>
        <strain evidence="8 9">CN-1</strain>
    </source>
</reference>
<feature type="region of interest" description="Disordered" evidence="4">
    <location>
        <begin position="373"/>
        <end position="395"/>
    </location>
</feature>
<dbReference type="SUPFAM" id="SSF111369">
    <property type="entry name" value="HlyD-like secretion proteins"/>
    <property type="match status" value="1"/>
</dbReference>
<dbReference type="PANTHER" id="PTHR30158:SF10">
    <property type="entry name" value="CATION EFFLUX PUMP"/>
    <property type="match status" value="1"/>
</dbReference>
<name>A0ABM7R8S1_9BACT</name>
<evidence type="ECO:0000256" key="4">
    <source>
        <dbReference type="SAM" id="MobiDB-lite"/>
    </source>
</evidence>
<sequence length="395" mass="43052">MKTSPLLLAAVLLSACEKKSEAPPPQPLPVTVAQPVKREVTIYRDFPATLAGAQQVEIRARVRGILSLADEDLDFAGNLVEKDTELFIIEPDPYQQATAAAQAAVERAEATRDLKQKTFERISKAGKSRAVSELDVEIAAAELAEAEAAVAQAKAQLNESVLTEDYTLIKAPISGRMSRLLVDPGNLVGATESTLLATIIDDSVMYAYFEVPERPLIRFLERRTADKENEPVYQSDIRLKLADGSIYDKPGKIDYIENEVDPATRTARVRAVFPNDDHQLAAGLYGLVGYPAGPNPENVTEKEAFVVPSSCILRDIGGNFVWVVDDQNIVRRRAVETGDSVEKPDQDPNKPKELETVVNKGLDGTERIIVSGLQRAREGAPVTPVPAEQAAKAEE</sequence>
<comment type="subcellular location">
    <subcellularLocation>
        <location evidence="1">Cell envelope</location>
    </subcellularLocation>
</comment>
<dbReference type="Gene3D" id="2.40.420.20">
    <property type="match status" value="1"/>
</dbReference>
<evidence type="ECO:0000259" key="5">
    <source>
        <dbReference type="Pfam" id="PF25917"/>
    </source>
</evidence>
<dbReference type="Pfam" id="PF25917">
    <property type="entry name" value="BSH_RND"/>
    <property type="match status" value="1"/>
</dbReference>
<evidence type="ECO:0000313" key="8">
    <source>
        <dbReference type="EMBL" id="BCX47496.1"/>
    </source>
</evidence>
<dbReference type="Pfam" id="PF25967">
    <property type="entry name" value="RND-MFP_C"/>
    <property type="match status" value="1"/>
</dbReference>
<gene>
    <name evidence="8" type="ORF">HAHE_14040</name>
</gene>
<evidence type="ECO:0000259" key="7">
    <source>
        <dbReference type="Pfam" id="PF25967"/>
    </source>
</evidence>
<evidence type="ECO:0000313" key="9">
    <source>
        <dbReference type="Proteomes" id="UP001374893"/>
    </source>
</evidence>
<feature type="region of interest" description="Disordered" evidence="4">
    <location>
        <begin position="335"/>
        <end position="354"/>
    </location>
</feature>
<feature type="coiled-coil region" evidence="3">
    <location>
        <begin position="136"/>
        <end position="163"/>
    </location>
</feature>
<dbReference type="RefSeq" id="WP_338689732.1">
    <property type="nucleotide sequence ID" value="NZ_AP024702.1"/>
</dbReference>
<evidence type="ECO:0000256" key="2">
    <source>
        <dbReference type="ARBA" id="ARBA00009477"/>
    </source>
</evidence>
<dbReference type="Gene3D" id="2.40.50.100">
    <property type="match status" value="1"/>
</dbReference>
<evidence type="ECO:0000256" key="3">
    <source>
        <dbReference type="SAM" id="Coils"/>
    </source>
</evidence>
<dbReference type="Gene3D" id="1.10.287.470">
    <property type="entry name" value="Helix hairpin bin"/>
    <property type="match status" value="1"/>
</dbReference>
<dbReference type="InterPro" id="IPR058627">
    <property type="entry name" value="MdtA-like_C"/>
</dbReference>
<proteinExistence type="inferred from homology"/>
<comment type="similarity">
    <text evidence="2">Belongs to the membrane fusion protein (MFP) (TC 8.A.1) family.</text>
</comment>
<dbReference type="PANTHER" id="PTHR30158">
    <property type="entry name" value="ACRA/E-RELATED COMPONENT OF DRUG EFFLUX TRANSPORTER"/>
    <property type="match status" value="1"/>
</dbReference>
<evidence type="ECO:0000256" key="1">
    <source>
        <dbReference type="ARBA" id="ARBA00004196"/>
    </source>
</evidence>
<feature type="domain" description="Multidrug resistance protein MdtA-like beta-barrel" evidence="6">
    <location>
        <begin position="205"/>
        <end position="284"/>
    </location>
</feature>
<feature type="domain" description="Multidrug resistance protein MdtA-like C-terminal permuted SH3" evidence="7">
    <location>
        <begin position="304"/>
        <end position="375"/>
    </location>
</feature>
<dbReference type="Pfam" id="PF25944">
    <property type="entry name" value="Beta-barrel_RND"/>
    <property type="match status" value="1"/>
</dbReference>
<dbReference type="InterPro" id="IPR058625">
    <property type="entry name" value="MdtA-like_BSH"/>
</dbReference>
<dbReference type="EMBL" id="AP024702">
    <property type="protein sequence ID" value="BCX47496.1"/>
    <property type="molecule type" value="Genomic_DNA"/>
</dbReference>
<feature type="domain" description="Multidrug resistance protein MdtA-like barrel-sandwich hybrid" evidence="5">
    <location>
        <begin position="55"/>
        <end position="199"/>
    </location>
</feature>
<organism evidence="8 9">
    <name type="scientific">Haloferula helveola</name>
    <dbReference type="NCBI Taxonomy" id="490095"/>
    <lineage>
        <taxon>Bacteria</taxon>
        <taxon>Pseudomonadati</taxon>
        <taxon>Verrucomicrobiota</taxon>
        <taxon>Verrucomicrobiia</taxon>
        <taxon>Verrucomicrobiales</taxon>
        <taxon>Verrucomicrobiaceae</taxon>
        <taxon>Haloferula</taxon>
    </lineage>
</organism>
<protein>
    <submittedName>
        <fullName evidence="8">MexE family multidrug efflux RND transporter</fullName>
    </submittedName>
</protein>
<dbReference type="InterPro" id="IPR058626">
    <property type="entry name" value="MdtA-like_b-barrel"/>
</dbReference>
<keyword evidence="9" id="KW-1185">Reference proteome</keyword>
<accession>A0ABM7R8S1</accession>
<evidence type="ECO:0000259" key="6">
    <source>
        <dbReference type="Pfam" id="PF25944"/>
    </source>
</evidence>
<dbReference type="Gene3D" id="2.40.30.170">
    <property type="match status" value="1"/>
</dbReference>
<dbReference type="PROSITE" id="PS51257">
    <property type="entry name" value="PROKAR_LIPOPROTEIN"/>
    <property type="match status" value="1"/>
</dbReference>
<dbReference type="InterPro" id="IPR006143">
    <property type="entry name" value="RND_pump_MFP"/>
</dbReference>
<dbReference type="NCBIfam" id="TIGR01730">
    <property type="entry name" value="RND_mfp"/>
    <property type="match status" value="1"/>
</dbReference>
<dbReference type="Proteomes" id="UP001374893">
    <property type="component" value="Chromosome"/>
</dbReference>
<keyword evidence="3" id="KW-0175">Coiled coil</keyword>